<evidence type="ECO:0000256" key="1">
    <source>
        <dbReference type="SAM" id="MobiDB-lite"/>
    </source>
</evidence>
<comment type="caution">
    <text evidence="2">The sequence shown here is derived from an EMBL/GenBank/DDBJ whole genome shotgun (WGS) entry which is preliminary data.</text>
</comment>
<protein>
    <submittedName>
        <fullName evidence="2">Uncharacterized protein</fullName>
    </submittedName>
</protein>
<proteinExistence type="predicted"/>
<organism evidence="2 3">
    <name type="scientific">Mycena albidolilacea</name>
    <dbReference type="NCBI Taxonomy" id="1033008"/>
    <lineage>
        <taxon>Eukaryota</taxon>
        <taxon>Fungi</taxon>
        <taxon>Dikarya</taxon>
        <taxon>Basidiomycota</taxon>
        <taxon>Agaricomycotina</taxon>
        <taxon>Agaricomycetes</taxon>
        <taxon>Agaricomycetidae</taxon>
        <taxon>Agaricales</taxon>
        <taxon>Marasmiineae</taxon>
        <taxon>Mycenaceae</taxon>
        <taxon>Mycena</taxon>
    </lineage>
</organism>
<dbReference type="EMBL" id="JARIHO010000006">
    <property type="protein sequence ID" value="KAJ7359529.1"/>
    <property type="molecule type" value="Genomic_DNA"/>
</dbReference>
<feature type="compositionally biased region" description="Pro residues" evidence="1">
    <location>
        <begin position="1"/>
        <end position="18"/>
    </location>
</feature>
<gene>
    <name evidence="2" type="ORF">DFH08DRAFT_846297</name>
</gene>
<feature type="compositionally biased region" description="Basic and acidic residues" evidence="1">
    <location>
        <begin position="88"/>
        <end position="99"/>
    </location>
</feature>
<dbReference type="AlphaFoldDB" id="A0AAD7AIT3"/>
<reference evidence="2" key="1">
    <citation type="submission" date="2023-03" db="EMBL/GenBank/DDBJ databases">
        <title>Massive genome expansion in bonnet fungi (Mycena s.s.) driven by repeated elements and novel gene families across ecological guilds.</title>
        <authorList>
            <consortium name="Lawrence Berkeley National Laboratory"/>
            <person name="Harder C.B."/>
            <person name="Miyauchi S."/>
            <person name="Viragh M."/>
            <person name="Kuo A."/>
            <person name="Thoen E."/>
            <person name="Andreopoulos B."/>
            <person name="Lu D."/>
            <person name="Skrede I."/>
            <person name="Drula E."/>
            <person name="Henrissat B."/>
            <person name="Morin E."/>
            <person name="Kohler A."/>
            <person name="Barry K."/>
            <person name="LaButti K."/>
            <person name="Morin E."/>
            <person name="Salamov A."/>
            <person name="Lipzen A."/>
            <person name="Mereny Z."/>
            <person name="Hegedus B."/>
            <person name="Baldrian P."/>
            <person name="Stursova M."/>
            <person name="Weitz H."/>
            <person name="Taylor A."/>
            <person name="Grigoriev I.V."/>
            <person name="Nagy L.G."/>
            <person name="Martin F."/>
            <person name="Kauserud H."/>
        </authorList>
    </citation>
    <scope>NUCLEOTIDE SEQUENCE</scope>
    <source>
        <strain evidence="2">CBHHK002</strain>
    </source>
</reference>
<feature type="compositionally biased region" description="Pro residues" evidence="1">
    <location>
        <begin position="57"/>
        <end position="72"/>
    </location>
</feature>
<feature type="region of interest" description="Disordered" evidence="1">
    <location>
        <begin position="1"/>
        <end position="102"/>
    </location>
</feature>
<evidence type="ECO:0000313" key="3">
    <source>
        <dbReference type="Proteomes" id="UP001218218"/>
    </source>
</evidence>
<accession>A0AAD7AIT3</accession>
<dbReference type="Proteomes" id="UP001218218">
    <property type="component" value="Unassembled WGS sequence"/>
</dbReference>
<feature type="compositionally biased region" description="Polar residues" evidence="1">
    <location>
        <begin position="33"/>
        <end position="51"/>
    </location>
</feature>
<sequence length="202" mass="21597">MPDPNLAPTPPSIEPPLLVPDSASPGLFGPRSPRNNPYSQAATLPKSSSSPRIWMPDPNPIPTPPSVEPTPLFPDSTCTSPGLFAPRSPRDDAYSDTLRKSSSPGILGRSELFKVDADDSMTSFVDGKVSTMPLIPLSSAADILLSLLIDDVDMPPTTSPQAASAVVQRKRQHNVAFGGDKDFEEELARRVRPRLGEVDSSV</sequence>
<keyword evidence="3" id="KW-1185">Reference proteome</keyword>
<name>A0AAD7AIT3_9AGAR</name>
<evidence type="ECO:0000313" key="2">
    <source>
        <dbReference type="EMBL" id="KAJ7359529.1"/>
    </source>
</evidence>